<dbReference type="Pfam" id="PF05013">
    <property type="entry name" value="FGase"/>
    <property type="match status" value="1"/>
</dbReference>
<gene>
    <name evidence="1" type="ORF">BC643_2205</name>
</gene>
<dbReference type="Gene3D" id="3.40.630.40">
    <property type="entry name" value="Zn-dependent exopeptidases"/>
    <property type="match status" value="1"/>
</dbReference>
<dbReference type="SUPFAM" id="SSF53187">
    <property type="entry name" value="Zn-dependent exopeptidases"/>
    <property type="match status" value="1"/>
</dbReference>
<accession>A0A419W8N7</accession>
<dbReference type="EMBL" id="RAPN01000001">
    <property type="protein sequence ID" value="RKD91837.1"/>
    <property type="molecule type" value="Genomic_DNA"/>
</dbReference>
<keyword evidence="2" id="KW-1185">Reference proteome</keyword>
<dbReference type="AlphaFoldDB" id="A0A419W8N7"/>
<organism evidence="1 2">
    <name type="scientific">Mangrovibacterium diazotrophicum</name>
    <dbReference type="NCBI Taxonomy" id="1261403"/>
    <lineage>
        <taxon>Bacteria</taxon>
        <taxon>Pseudomonadati</taxon>
        <taxon>Bacteroidota</taxon>
        <taxon>Bacteroidia</taxon>
        <taxon>Marinilabiliales</taxon>
        <taxon>Prolixibacteraceae</taxon>
        <taxon>Mangrovibacterium</taxon>
    </lineage>
</organism>
<evidence type="ECO:0000313" key="1">
    <source>
        <dbReference type="EMBL" id="RKD91837.1"/>
    </source>
</evidence>
<proteinExistence type="predicted"/>
<evidence type="ECO:0000313" key="2">
    <source>
        <dbReference type="Proteomes" id="UP000283387"/>
    </source>
</evidence>
<dbReference type="InterPro" id="IPR007709">
    <property type="entry name" value="N-FG_amidohydro"/>
</dbReference>
<sequence length="274" mass="31309">MHDLMNNNDNLFTITRPAEILSPIVLSIPHSGTDIPTELLSEFKSDMLPADDTDWFVEDIYAFARELGMLTIKANYSRLLIDLNRNPDGVPLYSDGRVITSVCPSTDFNGNRIYTDERKVVSKEEITRRKEMYFEPYYAAVQSLLDEVQQKFGVALLWDCHSIRRFVPGVRTEKFPDLILGTADSASVPVHLELLVSRKLASGNYQLSLNTPFKGGNITRNFGKPAQRQYAIQLEMSKDIYMNDSETEYHPARASKLQQLLRETLLELNKELLR</sequence>
<comment type="caution">
    <text evidence="1">The sequence shown here is derived from an EMBL/GenBank/DDBJ whole genome shotgun (WGS) entry which is preliminary data.</text>
</comment>
<dbReference type="Proteomes" id="UP000283387">
    <property type="component" value="Unassembled WGS sequence"/>
</dbReference>
<dbReference type="OrthoDB" id="8716700at2"/>
<reference evidence="1 2" key="1">
    <citation type="submission" date="2018-09" db="EMBL/GenBank/DDBJ databases">
        <title>Genomic Encyclopedia of Archaeal and Bacterial Type Strains, Phase II (KMG-II): from individual species to whole genera.</title>
        <authorList>
            <person name="Goeker M."/>
        </authorList>
    </citation>
    <scope>NUCLEOTIDE SEQUENCE [LARGE SCALE GENOMIC DNA]</scope>
    <source>
        <strain evidence="1 2">DSM 27148</strain>
    </source>
</reference>
<name>A0A419W8N7_9BACT</name>
<protein>
    <submittedName>
        <fullName evidence="1">N-formylglutamate deformylase</fullName>
    </submittedName>
</protein>